<evidence type="ECO:0000256" key="7">
    <source>
        <dbReference type="ARBA" id="ARBA00022989"/>
    </source>
</evidence>
<dbReference type="Gene3D" id="3.30.70.3040">
    <property type="match status" value="1"/>
</dbReference>
<keyword evidence="7 10" id="KW-1133">Transmembrane helix</keyword>
<feature type="transmembrane region" description="Helical" evidence="10">
    <location>
        <begin position="175"/>
        <end position="196"/>
    </location>
</feature>
<keyword evidence="5" id="KW-0132">Cell division</keyword>
<dbReference type="PIRSF" id="PIRSF003097">
    <property type="entry name" value="FtsX"/>
    <property type="match status" value="1"/>
</dbReference>
<protein>
    <recommendedName>
        <fullName evidence="3">Cell division protein FtsX</fullName>
    </recommendedName>
</protein>
<comment type="caution">
    <text evidence="13">The sequence shown here is derived from an EMBL/GenBank/DDBJ whole genome shotgun (WGS) entry which is preliminary data.</text>
</comment>
<keyword evidence="8 10" id="KW-0472">Membrane</keyword>
<evidence type="ECO:0000256" key="6">
    <source>
        <dbReference type="ARBA" id="ARBA00022692"/>
    </source>
</evidence>
<dbReference type="InterPro" id="IPR040690">
    <property type="entry name" value="FtsX_ECD"/>
</dbReference>
<comment type="similarity">
    <text evidence="2">Belongs to the ABC-4 integral membrane protein family. FtsX subfamily.</text>
</comment>
<feature type="domain" description="FtsX extracellular" evidence="12">
    <location>
        <begin position="60"/>
        <end position="155"/>
    </location>
</feature>
<dbReference type="EMBL" id="JNSL01000071">
    <property type="protein sequence ID" value="KGA16988.1"/>
    <property type="molecule type" value="Genomic_DNA"/>
</dbReference>
<evidence type="ECO:0000256" key="10">
    <source>
        <dbReference type="SAM" id="Phobius"/>
    </source>
</evidence>
<evidence type="ECO:0000256" key="1">
    <source>
        <dbReference type="ARBA" id="ARBA00004651"/>
    </source>
</evidence>
<feature type="domain" description="ABC3 transporter permease C-terminal" evidence="11">
    <location>
        <begin position="178"/>
        <end position="286"/>
    </location>
</feature>
<dbReference type="PANTHER" id="PTHR47755:SF1">
    <property type="entry name" value="CELL DIVISION PROTEIN FTSX"/>
    <property type="match status" value="1"/>
</dbReference>
<dbReference type="AlphaFoldDB" id="A0A094SFI1"/>
<dbReference type="InterPro" id="IPR003838">
    <property type="entry name" value="ABC3_permease_C"/>
</dbReference>
<feature type="transmembrane region" description="Helical" evidence="10">
    <location>
        <begin position="271"/>
        <end position="294"/>
    </location>
</feature>
<evidence type="ECO:0000256" key="4">
    <source>
        <dbReference type="ARBA" id="ARBA00022475"/>
    </source>
</evidence>
<dbReference type="Pfam" id="PF18075">
    <property type="entry name" value="FtsX_ECD"/>
    <property type="match status" value="1"/>
</dbReference>
<evidence type="ECO:0000259" key="11">
    <source>
        <dbReference type="Pfam" id="PF02687"/>
    </source>
</evidence>
<feature type="transmembrane region" description="Helical" evidence="10">
    <location>
        <begin position="217"/>
        <end position="243"/>
    </location>
</feature>
<feature type="transmembrane region" description="Helical" evidence="10">
    <location>
        <begin position="20"/>
        <end position="43"/>
    </location>
</feature>
<dbReference type="PANTHER" id="PTHR47755">
    <property type="entry name" value="CELL DIVISION PROTEIN FTSX"/>
    <property type="match status" value="1"/>
</dbReference>
<evidence type="ECO:0000256" key="5">
    <source>
        <dbReference type="ARBA" id="ARBA00022618"/>
    </source>
</evidence>
<accession>A0A094SFI1</accession>
<evidence type="ECO:0000256" key="2">
    <source>
        <dbReference type="ARBA" id="ARBA00007379"/>
    </source>
</evidence>
<reference evidence="13" key="1">
    <citation type="submission" date="2014-06" db="EMBL/GenBank/DDBJ databases">
        <title>Key roles for freshwater Actinobacteria revealed by deep metagenomic sequencing.</title>
        <authorList>
            <person name="Ghai R."/>
            <person name="Mizuno C.M."/>
            <person name="Picazo A."/>
            <person name="Camacho A."/>
            <person name="Rodriguez-Valera F."/>
        </authorList>
    </citation>
    <scope>NUCLEOTIDE SEQUENCE</scope>
</reference>
<keyword evidence="6 10" id="KW-0812">Transmembrane</keyword>
<keyword evidence="4" id="KW-1003">Cell membrane</keyword>
<name>A0A094SFI1_9ZZZZ</name>
<gene>
    <name evidence="13" type="ORF">GM51_11410</name>
</gene>
<keyword evidence="9" id="KW-0131">Cell cycle</keyword>
<organism evidence="13">
    <name type="scientific">freshwater metagenome</name>
    <dbReference type="NCBI Taxonomy" id="449393"/>
    <lineage>
        <taxon>unclassified sequences</taxon>
        <taxon>metagenomes</taxon>
        <taxon>ecological metagenomes</taxon>
    </lineage>
</organism>
<dbReference type="GO" id="GO:0005886">
    <property type="term" value="C:plasma membrane"/>
    <property type="evidence" value="ECO:0007669"/>
    <property type="project" value="UniProtKB-SubCell"/>
</dbReference>
<proteinExistence type="inferred from homology"/>
<comment type="subcellular location">
    <subcellularLocation>
        <location evidence="1">Cell membrane</location>
        <topology evidence="1">Multi-pass membrane protein</topology>
    </subcellularLocation>
</comment>
<evidence type="ECO:0000313" key="13">
    <source>
        <dbReference type="EMBL" id="KGA16988.1"/>
    </source>
</evidence>
<evidence type="ECO:0000256" key="9">
    <source>
        <dbReference type="ARBA" id="ARBA00023306"/>
    </source>
</evidence>
<evidence type="ECO:0000256" key="8">
    <source>
        <dbReference type="ARBA" id="ARBA00023136"/>
    </source>
</evidence>
<evidence type="ECO:0000259" key="12">
    <source>
        <dbReference type="Pfam" id="PF18075"/>
    </source>
</evidence>
<dbReference type="Pfam" id="PF02687">
    <property type="entry name" value="FtsX"/>
    <property type="match status" value="1"/>
</dbReference>
<sequence length="301" mass="32451">MIQRISYAFRETIASFRRNVTLSVAAIITSAVSLLLVGATFLMQRAFDNLLVQWRGDVGMIVFVRPDVTPEALKFVEQNLKSQPNIIDVPKLTYLDKAGSFEEAKRVFAGDSTTLSLLSIETIPSQFKVVPKTTDPELVRSLADQYRTLPGVAGVSLAEDEFDVISTLSGFVRTVTIAMSLVLLAVAVILIWNTIRTAIFARRREIEVMKLVGATDWFIRVPFILEGLIQGLVGAIFSCVGLWTLNSAWTSGVAGFKAGTGVSSLVVPDSYLNGVMIALLIIGATAGGVGSGVASSKFLDV</sequence>
<dbReference type="GO" id="GO:0051301">
    <property type="term" value="P:cell division"/>
    <property type="evidence" value="ECO:0007669"/>
    <property type="project" value="UniProtKB-KW"/>
</dbReference>
<dbReference type="InterPro" id="IPR004513">
    <property type="entry name" value="FtsX"/>
</dbReference>
<evidence type="ECO:0000256" key="3">
    <source>
        <dbReference type="ARBA" id="ARBA00021907"/>
    </source>
</evidence>